<dbReference type="OrthoDB" id="9793939at2"/>
<protein>
    <submittedName>
        <fullName evidence="4">Uncharacterized protein</fullName>
    </submittedName>
</protein>
<feature type="domain" description="Polysaccharide export protein N-terminal" evidence="2">
    <location>
        <begin position="66"/>
        <end position="137"/>
    </location>
</feature>
<dbReference type="EMBL" id="CP000551">
    <property type="protein sequence ID" value="ABM71078.1"/>
    <property type="molecule type" value="Genomic_DNA"/>
</dbReference>
<evidence type="ECO:0000313" key="4">
    <source>
        <dbReference type="EMBL" id="ABM71078.1"/>
    </source>
</evidence>
<dbReference type="InterPro" id="IPR003715">
    <property type="entry name" value="Poly_export_N"/>
</dbReference>
<dbReference type="HOGENOM" id="CLU_022181_0_0_3"/>
<dbReference type="Pfam" id="PF10531">
    <property type="entry name" value="SLBB"/>
    <property type="match status" value="1"/>
</dbReference>
<evidence type="ECO:0000313" key="5">
    <source>
        <dbReference type="Proteomes" id="UP000002590"/>
    </source>
</evidence>
<accession>A2BTG7</accession>
<proteinExistence type="predicted"/>
<evidence type="ECO:0000256" key="1">
    <source>
        <dbReference type="ARBA" id="ARBA00022729"/>
    </source>
</evidence>
<dbReference type="GO" id="GO:0015159">
    <property type="term" value="F:polysaccharide transmembrane transporter activity"/>
    <property type="evidence" value="ECO:0007669"/>
    <property type="project" value="InterPro"/>
</dbReference>
<dbReference type="eggNOG" id="COG1596">
    <property type="taxonomic scope" value="Bacteria"/>
</dbReference>
<gene>
    <name evidence="4" type="primary">wza</name>
    <name evidence="4" type="ordered locus">A9601_17951</name>
</gene>
<evidence type="ECO:0000259" key="3">
    <source>
        <dbReference type="Pfam" id="PF10531"/>
    </source>
</evidence>
<dbReference type="STRING" id="146891.A9601_17951"/>
<dbReference type="PANTHER" id="PTHR33619:SF3">
    <property type="entry name" value="POLYSACCHARIDE EXPORT PROTEIN GFCE-RELATED"/>
    <property type="match status" value="1"/>
</dbReference>
<name>A2BTG7_PROMS</name>
<dbReference type="InterPro" id="IPR049712">
    <property type="entry name" value="Poly_export"/>
</dbReference>
<dbReference type="InterPro" id="IPR019554">
    <property type="entry name" value="Soluble_ligand-bd"/>
</dbReference>
<dbReference type="KEGG" id="pmb:A9601_17951"/>
<organism evidence="4 5">
    <name type="scientific">Prochlorococcus marinus (strain AS9601)</name>
    <dbReference type="NCBI Taxonomy" id="146891"/>
    <lineage>
        <taxon>Bacteria</taxon>
        <taxon>Bacillati</taxon>
        <taxon>Cyanobacteriota</taxon>
        <taxon>Cyanophyceae</taxon>
        <taxon>Synechococcales</taxon>
        <taxon>Prochlorococcaceae</taxon>
        <taxon>Prochlorococcus</taxon>
    </lineage>
</organism>
<dbReference type="Gene3D" id="3.10.560.10">
    <property type="entry name" value="Outer membrane lipoprotein wza domain like"/>
    <property type="match status" value="1"/>
</dbReference>
<dbReference type="Pfam" id="PF02563">
    <property type="entry name" value="Poly_export"/>
    <property type="match status" value="1"/>
</dbReference>
<reference evidence="4 5" key="1">
    <citation type="journal article" date="2007" name="PLoS Genet.">
        <title>Patterns and implications of gene gain and loss in the evolution of Prochlorococcus.</title>
        <authorList>
            <person name="Kettler G.C."/>
            <person name="Martiny A.C."/>
            <person name="Huang K."/>
            <person name="Zucker J."/>
            <person name="Coleman M.L."/>
            <person name="Rodrigue S."/>
            <person name="Chen F."/>
            <person name="Lapidus A."/>
            <person name="Ferriera S."/>
            <person name="Johnson J."/>
            <person name="Steglich C."/>
            <person name="Church G.M."/>
            <person name="Richardson P."/>
            <person name="Chisholm S.W."/>
        </authorList>
    </citation>
    <scope>NUCLEOTIDE SEQUENCE [LARGE SCALE GENOMIC DNA]</scope>
    <source>
        <strain evidence="4 5">AS9601</strain>
    </source>
</reference>
<dbReference type="Proteomes" id="UP000002590">
    <property type="component" value="Chromosome"/>
</dbReference>
<evidence type="ECO:0000259" key="2">
    <source>
        <dbReference type="Pfam" id="PF02563"/>
    </source>
</evidence>
<feature type="domain" description="Soluble ligand binding" evidence="3">
    <location>
        <begin position="215"/>
        <end position="250"/>
    </location>
</feature>
<sequence>MILLKVFDNKLTEIFSLKRKFQPFLIFNVFLLFLTFNISKADTNNSTNSKNNQIEIEYLESRNELEDYIFDTGDSISLEFYPAVELSGVYTVNEEGELFLPMLDETFVRGLTKSELKTLLEKRYDDFLIDPEIKVKIAVFKSIRVLARGELRNPGFYKFSAYSSPSRITLEKKDNSELDSLIENYNEQSDLSQNLQSDNQSSQDLEVKRSSENLTTISDVIRKAGGITSLTDLSRIEIIRDVPLGKGGGKKRAIIDFSTYINSSDTTNDIRIFDGDSLFFPKLSKANTNQIPKSILSGITPKFITVSLFGRVETTGVVKLPIEAVLSDAIDLTGPIKPLSGKIVLIRYSNNGRVIKKNISYSANAKRGSKRNPYLKKDDLISVKSSFFGKTTGVIKEITAPFVGIYSTKELIEGFSE</sequence>
<dbReference type="PANTHER" id="PTHR33619">
    <property type="entry name" value="POLYSACCHARIDE EXPORT PROTEIN GFCE-RELATED"/>
    <property type="match status" value="1"/>
</dbReference>
<dbReference type="AlphaFoldDB" id="A2BTG7"/>
<keyword evidence="1" id="KW-0732">Signal</keyword>